<keyword evidence="4" id="KW-0732">Signal</keyword>
<dbReference type="PANTHER" id="PTHR43649">
    <property type="entry name" value="ARABINOSE-BINDING PROTEIN-RELATED"/>
    <property type="match status" value="1"/>
</dbReference>
<dbReference type="InterPro" id="IPR050490">
    <property type="entry name" value="Bact_solute-bd_prot1"/>
</dbReference>
<proteinExistence type="inferred from homology"/>
<protein>
    <submittedName>
        <fullName evidence="5">ABC transporter substrate-binding protein</fullName>
    </submittedName>
</protein>
<dbReference type="Gene3D" id="3.40.190.10">
    <property type="entry name" value="Periplasmic binding protein-like II"/>
    <property type="match status" value="1"/>
</dbReference>
<organism evidence="5 6">
    <name type="scientific">Paenibacillus hodogayensis</name>
    <dbReference type="NCBI Taxonomy" id="279208"/>
    <lineage>
        <taxon>Bacteria</taxon>
        <taxon>Bacillati</taxon>
        <taxon>Bacillota</taxon>
        <taxon>Bacilli</taxon>
        <taxon>Bacillales</taxon>
        <taxon>Paenibacillaceae</taxon>
        <taxon>Paenibacillus</taxon>
    </lineage>
</organism>
<evidence type="ECO:0000256" key="1">
    <source>
        <dbReference type="ARBA" id="ARBA00004196"/>
    </source>
</evidence>
<name>A0ABV5W3Q4_9BACL</name>
<evidence type="ECO:0000256" key="3">
    <source>
        <dbReference type="ARBA" id="ARBA00022448"/>
    </source>
</evidence>
<dbReference type="InterPro" id="IPR006059">
    <property type="entry name" value="SBP"/>
</dbReference>
<reference evidence="5 6" key="1">
    <citation type="submission" date="2024-09" db="EMBL/GenBank/DDBJ databases">
        <authorList>
            <person name="Sun Q."/>
            <person name="Mori K."/>
        </authorList>
    </citation>
    <scope>NUCLEOTIDE SEQUENCE [LARGE SCALE GENOMIC DNA]</scope>
    <source>
        <strain evidence="5 6">JCM 12520</strain>
    </source>
</reference>
<dbReference type="RefSeq" id="WP_344907750.1">
    <property type="nucleotide sequence ID" value="NZ_BAAAYO010000006.1"/>
</dbReference>
<dbReference type="PROSITE" id="PS51257">
    <property type="entry name" value="PROKAR_LIPOPROTEIN"/>
    <property type="match status" value="1"/>
</dbReference>
<keyword evidence="3" id="KW-0813">Transport</keyword>
<evidence type="ECO:0000256" key="2">
    <source>
        <dbReference type="ARBA" id="ARBA00008520"/>
    </source>
</evidence>
<comment type="subcellular location">
    <subcellularLocation>
        <location evidence="1">Cell envelope</location>
    </subcellularLocation>
</comment>
<dbReference type="Pfam" id="PF01547">
    <property type="entry name" value="SBP_bac_1"/>
    <property type="match status" value="1"/>
</dbReference>
<comment type="similarity">
    <text evidence="2">Belongs to the bacterial solute-binding protein 1 family.</text>
</comment>
<gene>
    <name evidence="5" type="ORF">ACFFNY_26765</name>
</gene>
<evidence type="ECO:0000256" key="4">
    <source>
        <dbReference type="ARBA" id="ARBA00022729"/>
    </source>
</evidence>
<evidence type="ECO:0000313" key="6">
    <source>
        <dbReference type="Proteomes" id="UP001589619"/>
    </source>
</evidence>
<evidence type="ECO:0000313" key="5">
    <source>
        <dbReference type="EMBL" id="MFB9755191.1"/>
    </source>
</evidence>
<sequence length="450" mass="49701">MIKRLHESLEFPNGWWKGALASAAITVLLLGCGGEGKTPEAKGADQGVAESNEPAELSFYAASTSMTKPLFDEKIGKPVQQKYPHYTVQYIAPNSKISDLIATGTVPDIYWLTLTEMRSTLLQYRLQSDISDLIAKNKYDLSRFDPAAVQTIKNVSGDGKLFGLPDSFNPIVLFYNKDIFDRFGVPYPVNGMTWDAVYELSRKMTRTESGVSYRGMGMFYRLVFNGNQLSLPLIDTVSAKPLASATPGWKRILDNVKRFYEIEGNLSGFKPGTDGGNSDLNAFLTENTMAMLMSPLSSYNRDGFQKVNWDMVSAPTFADMPQTGFQAEPRIYFISGGKNREQAFKAVAHLLSDEVQVKNNKEGQLTSLKDTEVRKTFGQQTAALSGKNTSAVYFNQFAPTPALNSAVSTDPATILAREFNDVIIGKQDVNTALRNTDEKVKKAIEEEAAK</sequence>
<accession>A0ABV5W3Q4</accession>
<keyword evidence="6" id="KW-1185">Reference proteome</keyword>
<dbReference type="Proteomes" id="UP001589619">
    <property type="component" value="Unassembled WGS sequence"/>
</dbReference>
<dbReference type="EMBL" id="JBHMAG010000018">
    <property type="protein sequence ID" value="MFB9755191.1"/>
    <property type="molecule type" value="Genomic_DNA"/>
</dbReference>
<dbReference type="PANTHER" id="PTHR43649:SF31">
    <property type="entry name" value="SN-GLYCEROL-3-PHOSPHATE-BINDING PERIPLASMIC PROTEIN UGPB"/>
    <property type="match status" value="1"/>
</dbReference>
<comment type="caution">
    <text evidence="5">The sequence shown here is derived from an EMBL/GenBank/DDBJ whole genome shotgun (WGS) entry which is preliminary data.</text>
</comment>
<dbReference type="SUPFAM" id="SSF53850">
    <property type="entry name" value="Periplasmic binding protein-like II"/>
    <property type="match status" value="1"/>
</dbReference>